<comment type="caution">
    <text evidence="7">The sequence shown here is derived from an EMBL/GenBank/DDBJ whole genome shotgun (WGS) entry which is preliminary data.</text>
</comment>
<proteinExistence type="predicted"/>
<feature type="transmembrane region" description="Helical" evidence="6">
    <location>
        <begin position="34"/>
        <end position="54"/>
    </location>
</feature>
<dbReference type="RefSeq" id="WP_386099087.1">
    <property type="nucleotide sequence ID" value="NZ_JBHUOZ010000003.1"/>
</dbReference>
<evidence type="ECO:0000256" key="5">
    <source>
        <dbReference type="ARBA" id="ARBA00023136"/>
    </source>
</evidence>
<feature type="transmembrane region" description="Helical" evidence="6">
    <location>
        <begin position="106"/>
        <end position="122"/>
    </location>
</feature>
<feature type="transmembrane region" description="Helical" evidence="6">
    <location>
        <begin position="195"/>
        <end position="218"/>
    </location>
</feature>
<organism evidence="7 8">
    <name type="scientific">Terrimonas rubra</name>
    <dbReference type="NCBI Taxonomy" id="1035890"/>
    <lineage>
        <taxon>Bacteria</taxon>
        <taxon>Pseudomonadati</taxon>
        <taxon>Bacteroidota</taxon>
        <taxon>Chitinophagia</taxon>
        <taxon>Chitinophagales</taxon>
        <taxon>Chitinophagaceae</taxon>
        <taxon>Terrimonas</taxon>
    </lineage>
</organism>
<dbReference type="Gene3D" id="1.10.357.140">
    <property type="entry name" value="UbiA prenyltransferase"/>
    <property type="match status" value="1"/>
</dbReference>
<feature type="transmembrane region" description="Helical" evidence="6">
    <location>
        <begin position="74"/>
        <end position="100"/>
    </location>
</feature>
<comment type="subcellular location">
    <subcellularLocation>
        <location evidence="1">Membrane</location>
        <topology evidence="1">Multi-pass membrane protein</topology>
    </subcellularLocation>
</comment>
<dbReference type="Pfam" id="PF01040">
    <property type="entry name" value="UbiA"/>
    <property type="match status" value="1"/>
</dbReference>
<protein>
    <submittedName>
        <fullName evidence="7">Decaprenyl-phosphate phosphoribosyltransferase</fullName>
        <ecNumber evidence="7">2.4.2.45</ecNumber>
    </submittedName>
</protein>
<accession>A0ABW6A8C6</accession>
<evidence type="ECO:0000313" key="7">
    <source>
        <dbReference type="EMBL" id="MFD2920541.1"/>
    </source>
</evidence>
<dbReference type="NCBIfam" id="NF008978">
    <property type="entry name" value="PRK12324.1-4"/>
    <property type="match status" value="1"/>
</dbReference>
<dbReference type="CDD" id="cd13963">
    <property type="entry name" value="PT_UbiA_2"/>
    <property type="match status" value="1"/>
</dbReference>
<reference evidence="8" key="1">
    <citation type="journal article" date="2019" name="Int. J. Syst. Evol. Microbiol.">
        <title>The Global Catalogue of Microorganisms (GCM) 10K type strain sequencing project: providing services to taxonomists for standard genome sequencing and annotation.</title>
        <authorList>
            <consortium name="The Broad Institute Genomics Platform"/>
            <consortium name="The Broad Institute Genome Sequencing Center for Infectious Disease"/>
            <person name="Wu L."/>
            <person name="Ma J."/>
        </authorList>
    </citation>
    <scope>NUCLEOTIDE SEQUENCE [LARGE SCALE GENOMIC DNA]</scope>
    <source>
        <strain evidence="8">KCTC 23299</strain>
    </source>
</reference>
<evidence type="ECO:0000256" key="1">
    <source>
        <dbReference type="ARBA" id="ARBA00004141"/>
    </source>
</evidence>
<dbReference type="EC" id="2.4.2.45" evidence="7"/>
<evidence type="ECO:0000256" key="2">
    <source>
        <dbReference type="ARBA" id="ARBA00022475"/>
    </source>
</evidence>
<keyword evidence="5 6" id="KW-0472">Membrane</keyword>
<dbReference type="GO" id="GO:0016757">
    <property type="term" value="F:glycosyltransferase activity"/>
    <property type="evidence" value="ECO:0007669"/>
    <property type="project" value="UniProtKB-KW"/>
</dbReference>
<dbReference type="EMBL" id="JBHUOZ010000003">
    <property type="protein sequence ID" value="MFD2920541.1"/>
    <property type="molecule type" value="Genomic_DNA"/>
</dbReference>
<gene>
    <name evidence="7" type="ORF">ACFS6H_12515</name>
</gene>
<keyword evidence="8" id="KW-1185">Reference proteome</keyword>
<dbReference type="InterPro" id="IPR044878">
    <property type="entry name" value="UbiA_sf"/>
</dbReference>
<feature type="transmembrane region" description="Helical" evidence="6">
    <location>
        <begin position="157"/>
        <end position="174"/>
    </location>
</feature>
<feature type="transmembrane region" description="Helical" evidence="6">
    <location>
        <begin position="12"/>
        <end position="28"/>
    </location>
</feature>
<evidence type="ECO:0000256" key="4">
    <source>
        <dbReference type="ARBA" id="ARBA00022989"/>
    </source>
</evidence>
<sequence length="296" mass="33715">MAYIKLLRPKDWAKNIFLFIPLFFAGEITDTGKVLEVLLGFIAFSAAASSIYILNDYRDIEDDRKHPVKKFRPLASGAVSKSIALIIAIGLTIFAFGLAWFIRDKFLFVLAIYYVINLGYSFGLKNVSILDIILLAAGFVLRVKAGSVIAHVPLSEWIIIMVFLLALFMAIGKRRDDVILKLSSGQDMRKSIKGYNLDFLNTLMALICAVIIVAYFMYTMSEEVMVRYQTHRLYYTCLFVVAGIMRYLQIIFVIADSGSPTKILYKDRFIQVVLLLWAASFFAIIYMKDYTLFKLD</sequence>
<evidence type="ECO:0000256" key="3">
    <source>
        <dbReference type="ARBA" id="ARBA00022692"/>
    </source>
</evidence>
<evidence type="ECO:0000313" key="8">
    <source>
        <dbReference type="Proteomes" id="UP001597511"/>
    </source>
</evidence>
<keyword evidence="2" id="KW-1003">Cell membrane</keyword>
<dbReference type="InterPro" id="IPR000537">
    <property type="entry name" value="UbiA_prenyltransferase"/>
</dbReference>
<feature type="transmembrane region" description="Helical" evidence="6">
    <location>
        <begin position="233"/>
        <end position="257"/>
    </location>
</feature>
<keyword evidence="7" id="KW-0808">Transferase</keyword>
<keyword evidence="4 6" id="KW-1133">Transmembrane helix</keyword>
<name>A0ABW6A8C6_9BACT</name>
<evidence type="ECO:0000256" key="6">
    <source>
        <dbReference type="SAM" id="Phobius"/>
    </source>
</evidence>
<dbReference type="Proteomes" id="UP001597511">
    <property type="component" value="Unassembled WGS sequence"/>
</dbReference>
<keyword evidence="3 6" id="KW-0812">Transmembrane</keyword>
<feature type="transmembrane region" description="Helical" evidence="6">
    <location>
        <begin position="269"/>
        <end position="287"/>
    </location>
</feature>
<keyword evidence="7" id="KW-0328">Glycosyltransferase</keyword>